<keyword evidence="14" id="KW-0067">ATP-binding</keyword>
<accession>A0A0F9VH19</accession>
<dbReference type="PANTHER" id="PTHR34848:SF1">
    <property type="entry name" value="BIFUNCTIONAL ADENOSYLCOBALAMIN BIOSYNTHESIS PROTEIN COBU"/>
    <property type="match status" value="1"/>
</dbReference>
<dbReference type="GO" id="GO:0005525">
    <property type="term" value="F:GTP binding"/>
    <property type="evidence" value="ECO:0007669"/>
    <property type="project" value="UniProtKB-KW"/>
</dbReference>
<evidence type="ECO:0000256" key="12">
    <source>
        <dbReference type="ARBA" id="ARBA00022741"/>
    </source>
</evidence>
<dbReference type="AlphaFoldDB" id="A0A0F9VH19"/>
<evidence type="ECO:0000256" key="5">
    <source>
        <dbReference type="ARBA" id="ARBA00004692"/>
    </source>
</evidence>
<evidence type="ECO:0000256" key="10">
    <source>
        <dbReference type="ARBA" id="ARBA00022573"/>
    </source>
</evidence>
<dbReference type="GO" id="GO:0008820">
    <property type="term" value="F:cobinamide phosphate guanylyltransferase activity"/>
    <property type="evidence" value="ECO:0007669"/>
    <property type="project" value="UniProtKB-EC"/>
</dbReference>
<keyword evidence="10" id="KW-0169">Cobalamin biosynthesis</keyword>
<dbReference type="EMBL" id="LAZR01000027">
    <property type="protein sequence ID" value="KKO03335.1"/>
    <property type="molecule type" value="Genomic_DNA"/>
</dbReference>
<evidence type="ECO:0000256" key="6">
    <source>
        <dbReference type="ARBA" id="ARBA00005159"/>
    </source>
</evidence>
<evidence type="ECO:0000256" key="1">
    <source>
        <dbReference type="ARBA" id="ARBA00000312"/>
    </source>
</evidence>
<dbReference type="Pfam" id="PF02283">
    <property type="entry name" value="CobU"/>
    <property type="match status" value="1"/>
</dbReference>
<evidence type="ECO:0000256" key="7">
    <source>
        <dbReference type="ARBA" id="ARBA00007490"/>
    </source>
</evidence>
<name>A0A0F9VH19_9ZZZZ</name>
<dbReference type="Gene3D" id="3.40.50.300">
    <property type="entry name" value="P-loop containing nucleotide triphosphate hydrolases"/>
    <property type="match status" value="1"/>
</dbReference>
<proteinExistence type="inferred from homology"/>
<comment type="catalytic activity">
    <reaction evidence="3">
        <text>adenosylcob(III)inamide + GTP = adenosylcob(III)inamide phosphate + GDP + H(+)</text>
        <dbReference type="Rhea" id="RHEA:15765"/>
        <dbReference type="ChEBI" id="CHEBI:2480"/>
        <dbReference type="ChEBI" id="CHEBI:15378"/>
        <dbReference type="ChEBI" id="CHEBI:37565"/>
        <dbReference type="ChEBI" id="CHEBI:58189"/>
        <dbReference type="ChEBI" id="CHEBI:58502"/>
        <dbReference type="EC" id="2.7.1.156"/>
    </reaction>
</comment>
<comment type="catalytic activity">
    <reaction evidence="1">
        <text>adenosylcob(III)inamide + ATP = adenosylcob(III)inamide phosphate + ADP + H(+)</text>
        <dbReference type="Rhea" id="RHEA:15769"/>
        <dbReference type="ChEBI" id="CHEBI:2480"/>
        <dbReference type="ChEBI" id="CHEBI:15378"/>
        <dbReference type="ChEBI" id="CHEBI:30616"/>
        <dbReference type="ChEBI" id="CHEBI:58502"/>
        <dbReference type="ChEBI" id="CHEBI:456216"/>
        <dbReference type="EC" id="2.7.1.156"/>
    </reaction>
</comment>
<dbReference type="EC" id="2.7.1.156" evidence="8"/>
<dbReference type="GO" id="GO:0043752">
    <property type="term" value="F:adenosylcobinamide kinase activity"/>
    <property type="evidence" value="ECO:0007669"/>
    <property type="project" value="UniProtKB-EC"/>
</dbReference>
<evidence type="ECO:0000256" key="16">
    <source>
        <dbReference type="ARBA" id="ARBA00029570"/>
    </source>
</evidence>
<evidence type="ECO:0000313" key="18">
    <source>
        <dbReference type="EMBL" id="KKO03335.1"/>
    </source>
</evidence>
<keyword evidence="15" id="KW-0342">GTP-binding</keyword>
<comment type="catalytic activity">
    <reaction evidence="2">
        <text>adenosylcob(III)inamide phosphate + GTP + H(+) = adenosylcob(III)inamide-GDP + diphosphate</text>
        <dbReference type="Rhea" id="RHEA:22712"/>
        <dbReference type="ChEBI" id="CHEBI:15378"/>
        <dbReference type="ChEBI" id="CHEBI:33019"/>
        <dbReference type="ChEBI" id="CHEBI:37565"/>
        <dbReference type="ChEBI" id="CHEBI:58502"/>
        <dbReference type="ChEBI" id="CHEBI:60487"/>
        <dbReference type="EC" id="2.7.7.62"/>
    </reaction>
</comment>
<keyword evidence="13" id="KW-0418">Kinase</keyword>
<dbReference type="EC" id="2.7.7.62" evidence="9"/>
<dbReference type="PANTHER" id="PTHR34848">
    <property type="match status" value="1"/>
</dbReference>
<evidence type="ECO:0000256" key="15">
    <source>
        <dbReference type="ARBA" id="ARBA00023134"/>
    </source>
</evidence>
<evidence type="ECO:0000256" key="2">
    <source>
        <dbReference type="ARBA" id="ARBA00000711"/>
    </source>
</evidence>
<dbReference type="SUPFAM" id="SSF52540">
    <property type="entry name" value="P-loop containing nucleoside triphosphate hydrolases"/>
    <property type="match status" value="1"/>
</dbReference>
<reference evidence="18" key="1">
    <citation type="journal article" date="2015" name="Nature">
        <title>Complex archaea that bridge the gap between prokaryotes and eukaryotes.</title>
        <authorList>
            <person name="Spang A."/>
            <person name="Saw J.H."/>
            <person name="Jorgensen S.L."/>
            <person name="Zaremba-Niedzwiedzka K."/>
            <person name="Martijn J."/>
            <person name="Lind A.E."/>
            <person name="van Eijk R."/>
            <person name="Schleper C."/>
            <person name="Guy L."/>
            <person name="Ettema T.J."/>
        </authorList>
    </citation>
    <scope>NUCLEOTIDE SEQUENCE</scope>
</reference>
<evidence type="ECO:0000256" key="8">
    <source>
        <dbReference type="ARBA" id="ARBA00012016"/>
    </source>
</evidence>
<evidence type="ECO:0000256" key="11">
    <source>
        <dbReference type="ARBA" id="ARBA00022679"/>
    </source>
</evidence>
<comment type="caution">
    <text evidence="18">The sequence shown here is derived from an EMBL/GenBank/DDBJ whole genome shotgun (WGS) entry which is preliminary data.</text>
</comment>
<comment type="similarity">
    <text evidence="7">Belongs to the CobU/CobP family.</text>
</comment>
<comment type="function">
    <text evidence="4">Catalyzes ATP-dependent phosphorylation of adenosylcobinamide and addition of GMP to adenosylcobinamide phosphate.</text>
</comment>
<organism evidence="18">
    <name type="scientific">marine sediment metagenome</name>
    <dbReference type="NCBI Taxonomy" id="412755"/>
    <lineage>
        <taxon>unclassified sequences</taxon>
        <taxon>metagenomes</taxon>
        <taxon>ecological metagenomes</taxon>
    </lineage>
</organism>
<evidence type="ECO:0000256" key="17">
    <source>
        <dbReference type="ARBA" id="ARBA00030571"/>
    </source>
</evidence>
<keyword evidence="12" id="KW-0547">Nucleotide-binding</keyword>
<comment type="pathway">
    <text evidence="5">Cofactor biosynthesis; adenosylcobalamin biosynthesis; adenosylcobalamin from cob(II)yrinate a,c-diamide: step 6/7.</text>
</comment>
<dbReference type="InterPro" id="IPR003203">
    <property type="entry name" value="CobU/CobP"/>
</dbReference>
<protein>
    <recommendedName>
        <fullName evidence="16">Adenosylcobinamide kinase</fullName>
        <ecNumber evidence="8">2.7.1.156</ecNumber>
        <ecNumber evidence="9">2.7.7.62</ecNumber>
    </recommendedName>
    <alternativeName>
        <fullName evidence="17">Adenosylcobinamide-phosphate guanylyltransferase</fullName>
    </alternativeName>
</protein>
<evidence type="ECO:0000256" key="4">
    <source>
        <dbReference type="ARBA" id="ARBA00003889"/>
    </source>
</evidence>
<evidence type="ECO:0000256" key="14">
    <source>
        <dbReference type="ARBA" id="ARBA00022840"/>
    </source>
</evidence>
<dbReference type="GO" id="GO:0005524">
    <property type="term" value="F:ATP binding"/>
    <property type="evidence" value="ECO:0007669"/>
    <property type="project" value="UniProtKB-KW"/>
</dbReference>
<dbReference type="GO" id="GO:0009236">
    <property type="term" value="P:cobalamin biosynthetic process"/>
    <property type="evidence" value="ECO:0007669"/>
    <property type="project" value="UniProtKB-KW"/>
</dbReference>
<dbReference type="InterPro" id="IPR027417">
    <property type="entry name" value="P-loop_NTPase"/>
</dbReference>
<evidence type="ECO:0000256" key="13">
    <source>
        <dbReference type="ARBA" id="ARBA00022777"/>
    </source>
</evidence>
<evidence type="ECO:0000256" key="9">
    <source>
        <dbReference type="ARBA" id="ARBA00012523"/>
    </source>
</evidence>
<evidence type="ECO:0000256" key="3">
    <source>
        <dbReference type="ARBA" id="ARBA00001522"/>
    </source>
</evidence>
<comment type="pathway">
    <text evidence="6">Cofactor biosynthesis; adenosylcobalamin biosynthesis; adenosylcobalamin from cob(II)yrinate a,c-diamide: step 5/7.</text>
</comment>
<gene>
    <name evidence="18" type="ORF">LCGC14_0097480</name>
</gene>
<keyword evidence="11" id="KW-0808">Transferase</keyword>
<sequence>MAMQLFIGGACAGRRDAVAKRFPTALWKRLAADVPFADSHQALAANTPLAITGVLEWLRANLGSADTETLRQQWQSDMTMLCQRADQRNAPLIIIATEIGRGIVPMQPEQRQLRDLNGWFTQDAAAQADQVWYVRHGLMKVIKS</sequence>